<feature type="compositionally biased region" description="Low complexity" evidence="1">
    <location>
        <begin position="1490"/>
        <end position="1511"/>
    </location>
</feature>
<keyword evidence="4" id="KW-1185">Reference proteome</keyword>
<accession>A0AAN7KY98</accession>
<feature type="region of interest" description="Disordered" evidence="1">
    <location>
        <begin position="1434"/>
        <end position="1455"/>
    </location>
</feature>
<gene>
    <name evidence="3" type="ORF">SAY86_013970</name>
</gene>
<name>A0AAN7KY98_TRANT</name>
<protein>
    <recommendedName>
        <fullName evidence="2">GYF domain-containing protein</fullName>
    </recommendedName>
</protein>
<feature type="compositionally biased region" description="Basic and acidic residues" evidence="1">
    <location>
        <begin position="1277"/>
        <end position="1288"/>
    </location>
</feature>
<evidence type="ECO:0000313" key="3">
    <source>
        <dbReference type="EMBL" id="KAK4772195.1"/>
    </source>
</evidence>
<feature type="region of interest" description="Disordered" evidence="1">
    <location>
        <begin position="1262"/>
        <end position="1297"/>
    </location>
</feature>
<proteinExistence type="predicted"/>
<feature type="region of interest" description="Disordered" evidence="1">
    <location>
        <begin position="266"/>
        <end position="287"/>
    </location>
</feature>
<sequence>MAEGKFNLPGDLVSLHSFDRTKFDISGALHEHKVHMTSLNDPKGQVASENSIPLSPQWLYSKPGDIKLEVRGPSSFSLGNPADPNQKDNWRLDGAEDKKDWPKATSKNEDAGRWHDEERETGLLGIGRERRKSDRRADNTSVKEISDNRALASSDRWYDGITRSNGFEARRNSKWSSRWGPDDKDKEVCAEKKVEAAKEDGQNENHSILGSNRTAPDRESEFHDKWRPRHRLEALSSTPTPYRPAPGFGPDKGRVEGSNVGFTVGRGRSNAIGRSSGQISSSVAEKSGSFPGKPITMAGSYIYPRAKLLDIYRRQKHNPSFALMPDDMEVVSLMTQVEAVEPLAFVSPDNAEKAILSEILSGRIRNSGAVYNSSFTMGKSTENVIGLDDAGYTGGKQGILPLFKSELQENSSSDPCQTDDDVSFWNCGYQLNVPKGKDLNSKDQEEESSAVFTSESTFSNGVDAQIMKENGDPCLTLSAPSVDDSRTMIDSLSSLDIQFKLPNDSGLLTMGSVAQHRRVSPDGKESERSFHTEELSLFYLDPQGEIQGPFLGVDIISWFKQGFFGIDLPVRLADAPEGTPFLELGYIIPHLKCIDGLVQLEESSASGRIVETSSISAQKIIDDISIVDGVSRPYSEINRLIAFQDGDFQDFTAPGEEMVFPGQPGISGHLVSKFAGSISEEPIISTSHPFRSTEEASMQIQNGNKLHPFGFLWSDLEGSRQTPASKLSSSTGDPSVFGGVVDPAVPSGVWLDSYRRNGPTDLPNHFDHAVGAHHFHHLQQEPTHFHLPEQHLSRHLQQQQNQLSSHAPLLHSSLENVKNETLAPHQKIVNHLVPELEQIMALQQQQRQHLLQQQQQQSQHQLQQQQHFHQQHKLLQEQQQKLLLEQQHSQVHQVLLERMLQNRIHDSAFVQSHVDHLQSSSLIDQVLLEQQLLHELQQHSHHSSGNIDPSIAQLIQAKFGRVTQHELQREILLSRAQQGSIHSLDKQLLQEQLYARQFSTSLGLQNNIEGERCTDSAWPGDESAQFLGQHGAHHVHASGFNCLESFQRQSETSRGDQMRHFEWNQSLQEHLRQGQYDLGQLTFESSHAVNPGMNLNMGNAAARFNSLDMHENLRMKSIGQGGLFPTESHAHDPRHSSLPNQLHIPRPNMMESYWPENTNSLQNGWLESQIQQFRINSGQQQGEVEATLASKDQSSWMSDAQNDDSSKRLLMELLNHKSGHHLNVIEGSQRTSALCSGLTSSESVTSSILDRDLGVNNTFTVGSYGSSSSEPPQLYPNDDRTGGTESTERLPFGSDSSAPIGGEHFLSRIHESAHGFFGNPNMTGKPPRNRDHSRIERERLLFEIQDNNDMQAGLAAAVELCDNSLGDEVGFYDDASRSQNAFTGQFGREQVPVLLSEGQEVRAPSVASSSVPLERLSELMADPIMRRKSSFNGIPEGAKTDQGGNTLQAPSQEAAIGKKGVRFRRTASYNDADVPETSFIDMLKSTKKMSAPADSDVPYSSDVVDGSQTGRSGKKKGKKGRQIDPALLGFKVTSNRIMMGEIQGIDDQS</sequence>
<feature type="compositionally biased region" description="Polar residues" evidence="1">
    <location>
        <begin position="204"/>
        <end position="214"/>
    </location>
</feature>
<evidence type="ECO:0000256" key="1">
    <source>
        <dbReference type="SAM" id="MobiDB-lite"/>
    </source>
</evidence>
<dbReference type="PANTHER" id="PTHR46992:SF4">
    <property type="entry name" value="GYF DOMAIN-CONTAINING PROTEIN"/>
    <property type="match status" value="1"/>
</dbReference>
<feature type="region of interest" description="Disordered" evidence="1">
    <location>
        <begin position="1490"/>
        <end position="1522"/>
    </location>
</feature>
<feature type="compositionally biased region" description="Basic and acidic residues" evidence="1">
    <location>
        <begin position="85"/>
        <end position="138"/>
    </location>
</feature>
<organism evidence="3 4">
    <name type="scientific">Trapa natans</name>
    <name type="common">Water chestnut</name>
    <dbReference type="NCBI Taxonomy" id="22666"/>
    <lineage>
        <taxon>Eukaryota</taxon>
        <taxon>Viridiplantae</taxon>
        <taxon>Streptophyta</taxon>
        <taxon>Embryophyta</taxon>
        <taxon>Tracheophyta</taxon>
        <taxon>Spermatophyta</taxon>
        <taxon>Magnoliopsida</taxon>
        <taxon>eudicotyledons</taxon>
        <taxon>Gunneridae</taxon>
        <taxon>Pentapetalae</taxon>
        <taxon>rosids</taxon>
        <taxon>malvids</taxon>
        <taxon>Myrtales</taxon>
        <taxon>Lythraceae</taxon>
        <taxon>Trapa</taxon>
    </lineage>
</organism>
<reference evidence="3 4" key="1">
    <citation type="journal article" date="2023" name="Hortic Res">
        <title>Pangenome of water caltrop reveals structural variations and asymmetric subgenome divergence after allopolyploidization.</title>
        <authorList>
            <person name="Zhang X."/>
            <person name="Chen Y."/>
            <person name="Wang L."/>
            <person name="Yuan Y."/>
            <person name="Fang M."/>
            <person name="Shi L."/>
            <person name="Lu R."/>
            <person name="Comes H.P."/>
            <person name="Ma Y."/>
            <person name="Chen Y."/>
            <person name="Huang G."/>
            <person name="Zhou Y."/>
            <person name="Zheng Z."/>
            <person name="Qiu Y."/>
        </authorList>
    </citation>
    <scope>NUCLEOTIDE SEQUENCE [LARGE SCALE GENOMIC DNA]</scope>
    <source>
        <strain evidence="3">F231</strain>
    </source>
</reference>
<dbReference type="Gene3D" id="3.30.1490.40">
    <property type="match status" value="1"/>
</dbReference>
<dbReference type="PANTHER" id="PTHR46992">
    <property type="entry name" value="GYF DOMAIN-CONTAINING PROTEIN"/>
    <property type="match status" value="1"/>
</dbReference>
<feature type="region of interest" description="Disordered" evidence="1">
    <location>
        <begin position="196"/>
        <end position="223"/>
    </location>
</feature>
<dbReference type="Pfam" id="PF02213">
    <property type="entry name" value="GYF"/>
    <property type="match status" value="1"/>
</dbReference>
<feature type="compositionally biased region" description="Polar residues" evidence="1">
    <location>
        <begin position="1262"/>
        <end position="1271"/>
    </location>
</feature>
<feature type="domain" description="GYF" evidence="2">
    <location>
        <begin position="534"/>
        <end position="585"/>
    </location>
</feature>
<evidence type="ECO:0000313" key="4">
    <source>
        <dbReference type="Proteomes" id="UP001346149"/>
    </source>
</evidence>
<dbReference type="InterPro" id="IPR035445">
    <property type="entry name" value="GYF-like_dom_sf"/>
</dbReference>
<evidence type="ECO:0000259" key="2">
    <source>
        <dbReference type="PROSITE" id="PS50829"/>
    </source>
</evidence>
<dbReference type="Proteomes" id="UP001346149">
    <property type="component" value="Unassembled WGS sequence"/>
</dbReference>
<comment type="caution">
    <text evidence="3">The sequence shown here is derived from an EMBL/GenBank/DDBJ whole genome shotgun (WGS) entry which is preliminary data.</text>
</comment>
<feature type="compositionally biased region" description="Polar residues" evidence="1">
    <location>
        <begin position="1442"/>
        <end position="1451"/>
    </location>
</feature>
<feature type="region of interest" description="Disordered" evidence="1">
    <location>
        <begin position="236"/>
        <end position="255"/>
    </location>
</feature>
<dbReference type="InterPro" id="IPR003169">
    <property type="entry name" value="GYF"/>
</dbReference>
<feature type="compositionally biased region" description="Polar residues" evidence="1">
    <location>
        <begin position="272"/>
        <end position="284"/>
    </location>
</feature>
<dbReference type="CDD" id="cd00072">
    <property type="entry name" value="GYF"/>
    <property type="match status" value="1"/>
</dbReference>
<dbReference type="PROSITE" id="PS50829">
    <property type="entry name" value="GYF"/>
    <property type="match status" value="1"/>
</dbReference>
<dbReference type="SUPFAM" id="SSF55277">
    <property type="entry name" value="GYF domain"/>
    <property type="match status" value="1"/>
</dbReference>
<feature type="region of interest" description="Disordered" evidence="1">
    <location>
        <begin position="71"/>
        <end position="143"/>
    </location>
</feature>
<dbReference type="EMBL" id="JAXQNO010000020">
    <property type="protein sequence ID" value="KAK4772195.1"/>
    <property type="molecule type" value="Genomic_DNA"/>
</dbReference>
<feature type="region of interest" description="Disordered" evidence="1">
    <location>
        <begin position="1120"/>
        <end position="1144"/>
    </location>
</feature>
<dbReference type="SMART" id="SM00444">
    <property type="entry name" value="GYF"/>
    <property type="match status" value="1"/>
</dbReference>